<dbReference type="Proteomes" id="UP001235874">
    <property type="component" value="Chromosome"/>
</dbReference>
<dbReference type="GO" id="GO:0016491">
    <property type="term" value="F:oxidoreductase activity"/>
    <property type="evidence" value="ECO:0007669"/>
    <property type="project" value="InterPro"/>
</dbReference>
<evidence type="ECO:0000313" key="1">
    <source>
        <dbReference type="EMBL" id="WLS45600.1"/>
    </source>
</evidence>
<dbReference type="EMBL" id="CP130472">
    <property type="protein sequence ID" value="WLS45600.1"/>
    <property type="molecule type" value="Genomic_DNA"/>
</dbReference>
<accession>A0AAJ6L2C7</accession>
<name>A0AAJ6L2C7_9ACTN</name>
<dbReference type="SUPFAM" id="SSF50475">
    <property type="entry name" value="FMN-binding split barrel"/>
    <property type="match status" value="1"/>
</dbReference>
<dbReference type="AlphaFoldDB" id="A0AAJ6L2C7"/>
<reference evidence="1 2" key="1">
    <citation type="submission" date="2023-07" db="EMBL/GenBank/DDBJ databases">
        <title>Micromonospora profundi TRM 95458 converts glycerol to a new osmotic compound.</title>
        <authorList>
            <person name="Lu D."/>
        </authorList>
    </citation>
    <scope>NUCLEOTIDE SEQUENCE [LARGE SCALE GENOMIC DNA]</scope>
    <source>
        <strain evidence="1 2">TRM95458</strain>
    </source>
</reference>
<dbReference type="InterPro" id="IPR012349">
    <property type="entry name" value="Split_barrel_FMN-bd"/>
</dbReference>
<proteinExistence type="predicted"/>
<dbReference type="KEGG" id="mprn:Q3V37_30380"/>
<dbReference type="Pfam" id="PF04075">
    <property type="entry name" value="F420H2_quin_red"/>
    <property type="match status" value="1"/>
</dbReference>
<sequence length="135" mass="15185">MTVTDETRQALERQRTVDITTTGRRSGQPRRMEIWRYQASGRYWLTGSPGARDWYANVLTHPKFTLHLAGLDVQVRGRPVTDPDERALVLGEIVPTLDWAGSLESWIAGSPLVEIEFDGCVHRSGVRLARDGRVA</sequence>
<gene>
    <name evidence="1" type="ORF">Q3V37_30380</name>
</gene>
<organism evidence="1 2">
    <name type="scientific">Micromonospora profundi</name>
    <dbReference type="NCBI Taxonomy" id="1420889"/>
    <lineage>
        <taxon>Bacteria</taxon>
        <taxon>Bacillati</taxon>
        <taxon>Actinomycetota</taxon>
        <taxon>Actinomycetes</taxon>
        <taxon>Micromonosporales</taxon>
        <taxon>Micromonosporaceae</taxon>
        <taxon>Micromonospora</taxon>
    </lineage>
</organism>
<dbReference type="InterPro" id="IPR004378">
    <property type="entry name" value="F420H2_quin_Rdtase"/>
</dbReference>
<dbReference type="RefSeq" id="WP_306272447.1">
    <property type="nucleotide sequence ID" value="NZ_CP130472.1"/>
</dbReference>
<dbReference type="Gene3D" id="2.30.110.10">
    <property type="entry name" value="Electron Transport, Fmn-binding Protein, Chain A"/>
    <property type="match status" value="1"/>
</dbReference>
<keyword evidence="2" id="KW-1185">Reference proteome</keyword>
<evidence type="ECO:0000313" key="2">
    <source>
        <dbReference type="Proteomes" id="UP001235874"/>
    </source>
</evidence>
<protein>
    <submittedName>
        <fullName evidence="1">Nitroreductase/quinone reductase family protein</fullName>
    </submittedName>
</protein>